<dbReference type="InterPro" id="IPR029765">
    <property type="entry name" value="Mev_diP_decarb"/>
</dbReference>
<dbReference type="InterPro" id="IPR014721">
    <property type="entry name" value="Ribsml_uS5_D2-typ_fold_subgr"/>
</dbReference>
<dbReference type="Gene3D" id="3.30.70.890">
    <property type="entry name" value="GHMP kinase, C-terminal domain"/>
    <property type="match status" value="1"/>
</dbReference>
<evidence type="ECO:0000256" key="5">
    <source>
        <dbReference type="ARBA" id="ARBA00022840"/>
    </source>
</evidence>
<proteinExistence type="inferred from homology"/>
<evidence type="ECO:0000256" key="6">
    <source>
        <dbReference type="ARBA" id="ARBA00023098"/>
    </source>
</evidence>
<reference evidence="11" key="1">
    <citation type="journal article" date="2019" name="Int. J. Syst. Evol. Microbiol.">
        <title>The Global Catalogue of Microorganisms (GCM) 10K type strain sequencing project: providing services to taxonomists for standard genome sequencing and annotation.</title>
        <authorList>
            <consortium name="The Broad Institute Genomics Platform"/>
            <consortium name="The Broad Institute Genome Sequencing Center for Infectious Disease"/>
            <person name="Wu L."/>
            <person name="Ma J."/>
        </authorList>
    </citation>
    <scope>NUCLEOTIDE SEQUENCE [LARGE SCALE GENOMIC DNA]</scope>
    <source>
        <strain evidence="11">CCM 8897</strain>
    </source>
</reference>
<dbReference type="PANTHER" id="PTHR10977">
    <property type="entry name" value="DIPHOSPHOMEVALONATE DECARBOXYLASE"/>
    <property type="match status" value="1"/>
</dbReference>
<dbReference type="InterPro" id="IPR020568">
    <property type="entry name" value="Ribosomal_Su5_D2-typ_SF"/>
</dbReference>
<dbReference type="RefSeq" id="WP_125595894.1">
    <property type="nucleotide sequence ID" value="NZ_JBHSSM010000015.1"/>
</dbReference>
<keyword evidence="5" id="KW-0067">ATP-binding</keyword>
<dbReference type="InterPro" id="IPR005935">
    <property type="entry name" value="Mev_decarb"/>
</dbReference>
<keyword evidence="7 10" id="KW-0456">Lyase</keyword>
<dbReference type="InterPro" id="IPR053859">
    <property type="entry name" value="MVD-like_N"/>
</dbReference>
<evidence type="ECO:0000259" key="9">
    <source>
        <dbReference type="Pfam" id="PF22700"/>
    </source>
</evidence>
<dbReference type="Gene3D" id="3.30.230.10">
    <property type="match status" value="1"/>
</dbReference>
<keyword evidence="6" id="KW-0443">Lipid metabolism</keyword>
<keyword evidence="4" id="KW-0547">Nucleotide-binding</keyword>
<keyword evidence="11" id="KW-1185">Reference proteome</keyword>
<dbReference type="PANTHER" id="PTHR10977:SF3">
    <property type="entry name" value="DIPHOSPHOMEVALONATE DECARBOXYLASE"/>
    <property type="match status" value="1"/>
</dbReference>
<dbReference type="SUPFAM" id="SSF54211">
    <property type="entry name" value="Ribosomal protein S5 domain 2-like"/>
    <property type="match status" value="1"/>
</dbReference>
<evidence type="ECO:0000256" key="2">
    <source>
        <dbReference type="ARBA" id="ARBA00012296"/>
    </source>
</evidence>
<feature type="domain" description="Mvd1 C-terminal" evidence="8">
    <location>
        <begin position="176"/>
        <end position="308"/>
    </location>
</feature>
<keyword evidence="3" id="KW-0444">Lipid biosynthesis</keyword>
<evidence type="ECO:0000256" key="7">
    <source>
        <dbReference type="ARBA" id="ARBA00023239"/>
    </source>
</evidence>
<evidence type="ECO:0000259" key="8">
    <source>
        <dbReference type="Pfam" id="PF18376"/>
    </source>
</evidence>
<dbReference type="InterPro" id="IPR036554">
    <property type="entry name" value="GHMP_kinase_C_sf"/>
</dbReference>
<dbReference type="Pfam" id="PF22700">
    <property type="entry name" value="MVD-like_N"/>
    <property type="match status" value="1"/>
</dbReference>
<gene>
    <name evidence="10" type="primary">mvaD</name>
    <name evidence="10" type="ORF">ACFQHW_05370</name>
</gene>
<evidence type="ECO:0000313" key="10">
    <source>
        <dbReference type="EMBL" id="MFC6314999.1"/>
    </source>
</evidence>
<organism evidence="10 11">
    <name type="scientific">Lapidilactobacillus achengensis</name>
    <dbReference type="NCBI Taxonomy" id="2486000"/>
    <lineage>
        <taxon>Bacteria</taxon>
        <taxon>Bacillati</taxon>
        <taxon>Bacillota</taxon>
        <taxon>Bacilli</taxon>
        <taxon>Lactobacillales</taxon>
        <taxon>Lactobacillaceae</taxon>
        <taxon>Lapidilactobacillus</taxon>
    </lineage>
</organism>
<dbReference type="Proteomes" id="UP001596310">
    <property type="component" value="Unassembled WGS sequence"/>
</dbReference>
<dbReference type="GO" id="GO:0004163">
    <property type="term" value="F:diphosphomevalonate decarboxylase activity"/>
    <property type="evidence" value="ECO:0007669"/>
    <property type="project" value="UniProtKB-EC"/>
</dbReference>
<name>A0ABW1UQD6_9LACO</name>
<evidence type="ECO:0000313" key="11">
    <source>
        <dbReference type="Proteomes" id="UP001596310"/>
    </source>
</evidence>
<evidence type="ECO:0000256" key="3">
    <source>
        <dbReference type="ARBA" id="ARBA00022516"/>
    </source>
</evidence>
<feature type="domain" description="Diphosphomevalonate decarboxylase-like N-terminal" evidence="9">
    <location>
        <begin position="6"/>
        <end position="162"/>
    </location>
</feature>
<protein>
    <recommendedName>
        <fullName evidence="2">diphosphomevalonate decarboxylase</fullName>
        <ecNumber evidence="2">4.1.1.33</ecNumber>
    </recommendedName>
</protein>
<evidence type="ECO:0000256" key="4">
    <source>
        <dbReference type="ARBA" id="ARBA00022741"/>
    </source>
</evidence>
<comment type="caution">
    <text evidence="10">The sequence shown here is derived from an EMBL/GenBank/DDBJ whole genome shotgun (WGS) entry which is preliminary data.</text>
</comment>
<dbReference type="InterPro" id="IPR041431">
    <property type="entry name" value="Mvd1_C"/>
</dbReference>
<dbReference type="NCBIfam" id="TIGR01240">
    <property type="entry name" value="mevDPdecarb"/>
    <property type="match status" value="1"/>
</dbReference>
<evidence type="ECO:0000256" key="1">
    <source>
        <dbReference type="ARBA" id="ARBA00008831"/>
    </source>
</evidence>
<dbReference type="EC" id="4.1.1.33" evidence="2"/>
<comment type="similarity">
    <text evidence="1">Belongs to the diphosphomevalonate decarboxylase family.</text>
</comment>
<dbReference type="Pfam" id="PF18376">
    <property type="entry name" value="MDD_C"/>
    <property type="match status" value="1"/>
</dbReference>
<dbReference type="SUPFAM" id="SSF55060">
    <property type="entry name" value="GHMP Kinase, C-terminal domain"/>
    <property type="match status" value="1"/>
</dbReference>
<sequence length="323" mass="34637">MATARAYTNIALIKYWGKQDPQQMLPYNSSLSLTLDQFYTETKVEFLPKQTNQTADSFVFAGVAQPVSPKITRMLNLIRQAAGWSNFARVETENHVPTSAGLASSASAFAALAAAGAQAAGLQLSPRELSIFARHGSGSACRSIFGGFVVWHAGHDDQSSYAEPLLATVDFPIVVIAVLVDQRPKKVLSSAGMQQSVATSPFYPAWVQTAESGIATMSQAIAAHDIARIGQLAEANAMQMHATTLSAVPPFTYFAPMTLKIWQLVQEFRTKGLSCYITLDAGPNPKLLCAKQDAAAVVKKLQAALPQLQCTICQPGPGVAYRD</sequence>
<dbReference type="PIRSF" id="PIRSF015950">
    <property type="entry name" value="Mev_P_decrbx"/>
    <property type="match status" value="1"/>
</dbReference>
<accession>A0ABW1UQD6</accession>
<dbReference type="EMBL" id="JBHSSM010000015">
    <property type="protein sequence ID" value="MFC6314999.1"/>
    <property type="molecule type" value="Genomic_DNA"/>
</dbReference>